<dbReference type="EMBL" id="CP085147">
    <property type="protein sequence ID" value="UOA16937.1"/>
    <property type="molecule type" value="Genomic_DNA"/>
</dbReference>
<dbReference type="PROSITE" id="PS51851">
    <property type="entry name" value="KARI_C"/>
    <property type="match status" value="1"/>
</dbReference>
<evidence type="ECO:0000256" key="1">
    <source>
        <dbReference type="ARBA" id="ARBA00004864"/>
    </source>
</evidence>
<dbReference type="InterPro" id="IPR008927">
    <property type="entry name" value="6-PGluconate_DH-like_C_sf"/>
</dbReference>
<dbReference type="Gene3D" id="3.40.50.720">
    <property type="entry name" value="NAD(P)-binding Rossmann-like Domain"/>
    <property type="match status" value="1"/>
</dbReference>
<dbReference type="SUPFAM" id="SSF48179">
    <property type="entry name" value="6-phosphogluconate dehydrogenase C-terminal domain-like"/>
    <property type="match status" value="1"/>
</dbReference>
<dbReference type="Proteomes" id="UP000831019">
    <property type="component" value="Plasmid pDSM109990_c"/>
</dbReference>
<gene>
    <name evidence="12" type="primary">ilvC_2</name>
    <name evidence="12" type="ORF">DSM109990_03824</name>
</gene>
<dbReference type="SUPFAM" id="SSF51735">
    <property type="entry name" value="NAD(P)-binding Rossmann-fold domains"/>
    <property type="match status" value="1"/>
</dbReference>
<feature type="domain" description="KARI C-terminal knotted" evidence="11">
    <location>
        <begin position="182"/>
        <end position="327"/>
    </location>
</feature>
<keyword evidence="4 9" id="KW-0028">Amino-acid biosynthesis</keyword>
<geneLocation type="plasmid" evidence="12 13">
    <name>pDSM109990_c</name>
</geneLocation>
<protein>
    <recommendedName>
        <fullName evidence="8">Ketol-acid reductoisomerase</fullName>
        <ecNumber evidence="8">1.1.1.86</ecNumber>
    </recommendedName>
</protein>
<dbReference type="EC" id="1.1.1.86" evidence="8"/>
<dbReference type="NCBIfam" id="TIGR00465">
    <property type="entry name" value="ilvC"/>
    <property type="match status" value="1"/>
</dbReference>
<keyword evidence="9" id="KW-0479">Metal-binding</keyword>
<comment type="pathway">
    <text evidence="1">Amino-acid biosynthesis; L-valine biosynthesis; L-valine from pyruvate: step 2/4.</text>
</comment>
<evidence type="ECO:0000256" key="6">
    <source>
        <dbReference type="ARBA" id="ARBA00023304"/>
    </source>
</evidence>
<dbReference type="InterPro" id="IPR036291">
    <property type="entry name" value="NAD(P)-bd_dom_sf"/>
</dbReference>
<dbReference type="Gene3D" id="6.10.240.10">
    <property type="match status" value="1"/>
</dbReference>
<evidence type="ECO:0000256" key="2">
    <source>
        <dbReference type="ARBA" id="ARBA00004885"/>
    </source>
</evidence>
<accession>A0ABY3ZQN2</accession>
<keyword evidence="13" id="KW-1185">Reference proteome</keyword>
<dbReference type="PANTHER" id="PTHR21371:SF1">
    <property type="entry name" value="KETOL-ACID REDUCTOISOMERASE, MITOCHONDRIAL"/>
    <property type="match status" value="1"/>
</dbReference>
<evidence type="ECO:0000256" key="7">
    <source>
        <dbReference type="ARBA" id="ARBA00049021"/>
    </source>
</evidence>
<evidence type="ECO:0000256" key="3">
    <source>
        <dbReference type="ARBA" id="ARBA00010318"/>
    </source>
</evidence>
<proteinExistence type="inferred from homology"/>
<evidence type="ECO:0000259" key="10">
    <source>
        <dbReference type="PROSITE" id="PS51850"/>
    </source>
</evidence>
<feature type="binding site" evidence="9">
    <location>
        <position position="194"/>
    </location>
    <ligand>
        <name>Mg(2+)</name>
        <dbReference type="ChEBI" id="CHEBI:18420"/>
        <label>1</label>
    </ligand>
</feature>
<evidence type="ECO:0000256" key="8">
    <source>
        <dbReference type="NCBIfam" id="TIGR00465"/>
    </source>
</evidence>
<comment type="caution">
    <text evidence="9">Lacks conserved residue(s) required for the propagation of feature annotation.</text>
</comment>
<feature type="binding site" evidence="9">
    <location>
        <position position="190"/>
    </location>
    <ligand>
        <name>Mg(2+)</name>
        <dbReference type="ChEBI" id="CHEBI:18420"/>
        <label>2</label>
    </ligand>
</feature>
<organism evidence="12 13">
    <name type="scientific">Sulfitobacter dubius</name>
    <dbReference type="NCBI Taxonomy" id="218673"/>
    <lineage>
        <taxon>Bacteria</taxon>
        <taxon>Pseudomonadati</taxon>
        <taxon>Pseudomonadota</taxon>
        <taxon>Alphaproteobacteria</taxon>
        <taxon>Rhodobacterales</taxon>
        <taxon>Roseobacteraceae</taxon>
        <taxon>Sulfitobacter</taxon>
    </lineage>
</organism>
<dbReference type="InterPro" id="IPR013023">
    <property type="entry name" value="KARI"/>
</dbReference>
<dbReference type="RefSeq" id="WP_243263875.1">
    <property type="nucleotide sequence ID" value="NZ_CP085147.1"/>
</dbReference>
<sequence>MAQWYFDEDGDLSALDGKTVGIFGYGNQGRSQALNMRDAGVNVIVGSRSDASADKSKEDGFETLPLSDAAEKADIIFMLVPDEVMPAVYAEHIAPNLQPGNVVNFASGYNVHFKKIVPQTDVDVIMLAPRMVGQGVRDTVVAGVGFPSLVAVHQDASGNAQNTLIALAKAIGSTKMGVIESSFEEETIADLFNEHFGFLHAVRQGVEVLVEKGVSYEAAILELYASGEMREIGQYFVDHGLFEQLKLHSRTSAFGQLAWVRPNEAAEKASKDHLRGVIDKIKDGTFADKWDEVQKDQMKEFAQTEADLKAQPFWQEEIKLYKRLGRL</sequence>
<keyword evidence="9" id="KW-0460">Magnesium</keyword>
<evidence type="ECO:0000256" key="9">
    <source>
        <dbReference type="PROSITE-ProRule" id="PRU01198"/>
    </source>
</evidence>
<dbReference type="Pfam" id="PF07991">
    <property type="entry name" value="KARI_N"/>
    <property type="match status" value="1"/>
</dbReference>
<feature type="binding site" evidence="9">
    <location>
        <position position="190"/>
    </location>
    <ligand>
        <name>Mg(2+)</name>
        <dbReference type="ChEBI" id="CHEBI:18420"/>
        <label>1</label>
    </ligand>
</feature>
<dbReference type="PROSITE" id="PS51850">
    <property type="entry name" value="KARI_N"/>
    <property type="match status" value="1"/>
</dbReference>
<evidence type="ECO:0000256" key="4">
    <source>
        <dbReference type="ARBA" id="ARBA00022605"/>
    </source>
</evidence>
<reference evidence="13" key="1">
    <citation type="journal article" date="2022" name="Microorganisms">
        <title>Beyond the ABCs#Discovery of Three New Plasmid Types in Rhodobacterales (RepQ, RepY, RepW).</title>
        <authorList>
            <person name="Freese H.M."/>
            <person name="Ringel V."/>
            <person name="Overmann J."/>
            <person name="Petersen J."/>
        </authorList>
    </citation>
    <scope>NUCLEOTIDE SEQUENCE [LARGE SCALE GENOMIC DNA]</scope>
    <source>
        <strain evidence="13">DSM 109990</strain>
        <plasmid evidence="13">pDSM109990_c</plasmid>
    </source>
</reference>
<comment type="catalytic activity">
    <reaction evidence="7">
        <text>(2R)-2,3-dihydroxy-3-methylbutanoate + NADP(+) = (2S)-2-acetolactate + NADPH + H(+)</text>
        <dbReference type="Rhea" id="RHEA:22068"/>
        <dbReference type="ChEBI" id="CHEBI:15378"/>
        <dbReference type="ChEBI" id="CHEBI:49072"/>
        <dbReference type="ChEBI" id="CHEBI:57783"/>
        <dbReference type="ChEBI" id="CHEBI:58349"/>
        <dbReference type="ChEBI" id="CHEBI:58476"/>
        <dbReference type="EC" id="1.1.1.86"/>
    </reaction>
</comment>
<dbReference type="InterPro" id="IPR000506">
    <property type="entry name" value="KARI_C"/>
</dbReference>
<dbReference type="InterPro" id="IPR013116">
    <property type="entry name" value="KARI_N"/>
</dbReference>
<evidence type="ECO:0000256" key="5">
    <source>
        <dbReference type="ARBA" id="ARBA00023002"/>
    </source>
</evidence>
<comment type="similarity">
    <text evidence="3 9">Belongs to the ketol-acid reductoisomerase family.</text>
</comment>
<keyword evidence="5 9" id="KW-0560">Oxidoreductase</keyword>
<dbReference type="GO" id="GO:0016491">
    <property type="term" value="F:oxidoreductase activity"/>
    <property type="evidence" value="ECO:0007669"/>
    <property type="project" value="UniProtKB-KW"/>
</dbReference>
<evidence type="ECO:0000313" key="12">
    <source>
        <dbReference type="EMBL" id="UOA16937.1"/>
    </source>
</evidence>
<keyword evidence="12" id="KW-0614">Plasmid</keyword>
<evidence type="ECO:0000313" key="13">
    <source>
        <dbReference type="Proteomes" id="UP000831019"/>
    </source>
</evidence>
<evidence type="ECO:0000259" key="11">
    <source>
        <dbReference type="PROSITE" id="PS51851"/>
    </source>
</evidence>
<name>A0ABY3ZQN2_9RHOB</name>
<dbReference type="PANTHER" id="PTHR21371">
    <property type="entry name" value="KETOL-ACID REDUCTOISOMERASE, MITOCHONDRIAL"/>
    <property type="match status" value="1"/>
</dbReference>
<comment type="pathway">
    <text evidence="2">Amino-acid biosynthesis; L-isoleucine biosynthesis; L-isoleucine from 2-oxobutanoate: step 2/4.</text>
</comment>
<keyword evidence="6 9" id="KW-0100">Branched-chain amino acid biosynthesis</keyword>
<dbReference type="Pfam" id="PF01450">
    <property type="entry name" value="KARI_C"/>
    <property type="match status" value="1"/>
</dbReference>
<feature type="domain" description="KARI N-terminal Rossmann" evidence="10">
    <location>
        <begin position="1"/>
        <end position="181"/>
    </location>
</feature>